<evidence type="ECO:0000313" key="2">
    <source>
        <dbReference type="Proteomes" id="UP000013378"/>
    </source>
</evidence>
<gene>
    <name evidence="1" type="ORF">L21TH_1707</name>
</gene>
<organism evidence="1 2">
    <name type="scientific">Caldisalinibacter kiritimatiensis</name>
    <dbReference type="NCBI Taxonomy" id="1304284"/>
    <lineage>
        <taxon>Bacteria</taxon>
        <taxon>Bacillati</taxon>
        <taxon>Bacillota</taxon>
        <taxon>Tissierellia</taxon>
        <taxon>Tissierellales</taxon>
        <taxon>Thermohalobacteraceae</taxon>
        <taxon>Caldisalinibacter</taxon>
    </lineage>
</organism>
<proteinExistence type="predicted"/>
<dbReference type="STRING" id="1304284.L21TH_1707"/>
<name>R1ASV6_9FIRM</name>
<evidence type="ECO:0000313" key="1">
    <source>
        <dbReference type="EMBL" id="EOD00233.1"/>
    </source>
</evidence>
<sequence>MIKYLTHYYRDGTTPFKSLSALPEKEAIKKMKKLYVDDAMWGRFKDPVWYLRQRKKTELWLREQFILKGGLPKENYPIYAVLGKCEKIEQNMEEQKLAKIQIPLSAFKKEDISFTYIDSMFSYQLGRDKSPKYYQPEYHGKVFTISEICSIFKERGLPKKGWWGDLPDDFFPYIEVQIWNHQILRRYL</sequence>
<keyword evidence="2" id="KW-1185">Reference proteome</keyword>
<dbReference type="RefSeq" id="WP_006314155.1">
    <property type="nucleotide sequence ID" value="NZ_ARZA01000196.1"/>
</dbReference>
<reference evidence="1 2" key="1">
    <citation type="journal article" date="2015" name="Geomicrobiol. J.">
        <title>Caldisalinibacter kiritimatiensis gen. nov., sp. nov., a moderately thermohalophilic thiosulfate-reducing bacterium from a hypersaline microbial mat.</title>
        <authorList>
            <person name="Ben Hania W."/>
            <person name="Joseph M."/>
            <person name="Fiebig A."/>
            <person name="Bunk B."/>
            <person name="Klenk H.-P."/>
            <person name="Fardeau M.-L."/>
            <person name="Spring S."/>
        </authorList>
    </citation>
    <scope>NUCLEOTIDE SEQUENCE [LARGE SCALE GENOMIC DNA]</scope>
    <source>
        <strain evidence="1 2">L21-TH-D2</strain>
    </source>
</reference>
<protein>
    <submittedName>
        <fullName evidence="1">Uncharacterized protein</fullName>
    </submittedName>
</protein>
<dbReference type="AlphaFoldDB" id="R1ASV6"/>
<dbReference type="Proteomes" id="UP000013378">
    <property type="component" value="Unassembled WGS sequence"/>
</dbReference>
<comment type="caution">
    <text evidence="1">The sequence shown here is derived from an EMBL/GenBank/DDBJ whole genome shotgun (WGS) entry which is preliminary data.</text>
</comment>
<dbReference type="EMBL" id="ARZA01000196">
    <property type="protein sequence ID" value="EOD00233.1"/>
    <property type="molecule type" value="Genomic_DNA"/>
</dbReference>
<dbReference type="OrthoDB" id="510867at2"/>
<accession>R1ASV6</accession>
<dbReference type="eggNOG" id="ENOG5033097">
    <property type="taxonomic scope" value="Bacteria"/>
</dbReference>